<dbReference type="EMBL" id="BPLF01000003">
    <property type="protein sequence ID" value="GIX64732.1"/>
    <property type="molecule type" value="Genomic_DNA"/>
</dbReference>
<comment type="caution">
    <text evidence="1">The sequence shown here is derived from an EMBL/GenBank/DDBJ whole genome shotgun (WGS) entry which is preliminary data.</text>
</comment>
<keyword evidence="2" id="KW-1185">Reference proteome</keyword>
<proteinExistence type="predicted"/>
<evidence type="ECO:0000313" key="2">
    <source>
        <dbReference type="Proteomes" id="UP001497744"/>
    </source>
</evidence>
<gene>
    <name evidence="1" type="ORF">BcabD6B2_41670</name>
</gene>
<dbReference type="Proteomes" id="UP001497744">
    <property type="component" value="Unassembled WGS sequence"/>
</dbReference>
<evidence type="ECO:0000313" key="1">
    <source>
        <dbReference type="EMBL" id="GIX64732.1"/>
    </source>
</evidence>
<reference evidence="1 2" key="1">
    <citation type="submission" date="2021-06" db="EMBL/GenBank/DDBJ databases">
        <title>Genome sequence of Babesia caballi.</title>
        <authorList>
            <person name="Yamagishi J."/>
            <person name="Kidaka T."/>
            <person name="Ochi A."/>
        </authorList>
    </citation>
    <scope>NUCLEOTIDE SEQUENCE [LARGE SCALE GENOMIC DNA]</scope>
    <source>
        <strain evidence="1">USDA-D6B2</strain>
    </source>
</reference>
<accession>A0AAV4LWZ7</accession>
<name>A0AAV4LWZ7_BABCB</name>
<sequence length="411" mass="45329">MTTTQGQKSLTNAPTNLKESIDWVLRASGYDVAGGYHKNGREAIADLAREMSKMLRETKIGQEHLETFDHWLKNDMFGRSDGPITELVKGLLMFLGYDEGGNGNITGDGLALGRDGIKKINKRTVPSPPWKNVEDKKRGPSSTGYVLTYDPDVAKWTPGNGIRTHANNFMTAVTIIILGLSYLYWACYSDGIENNECGRWEKHTIDGEGGESTKPSVSNPKELKEFLETQGFNDMSQLNTVGHGTNDSGKHFTGSMIATKLGYSFTELKEAMTQADAIPKSYRDFVSKFKMIAEEETMLRNFLRADKGNEMSYKNLLDSQCLDCTSTGSCIIDNDGKHPMTISSFFQHYPLYRLASMIYAYKSVTDREFESTDVGAMLRAVGGVTVAGGMAAGAYFTGGFGLYPVIASFFT</sequence>
<dbReference type="RefSeq" id="XP_067716801.1">
    <property type="nucleotide sequence ID" value="XM_067860700.1"/>
</dbReference>
<dbReference type="AlphaFoldDB" id="A0AAV4LWZ7"/>
<organism evidence="1 2">
    <name type="scientific">Babesia caballi</name>
    <dbReference type="NCBI Taxonomy" id="5871"/>
    <lineage>
        <taxon>Eukaryota</taxon>
        <taxon>Sar</taxon>
        <taxon>Alveolata</taxon>
        <taxon>Apicomplexa</taxon>
        <taxon>Aconoidasida</taxon>
        <taxon>Piroplasmida</taxon>
        <taxon>Babesiidae</taxon>
        <taxon>Babesia</taxon>
    </lineage>
</organism>
<dbReference type="GeneID" id="94196213"/>
<protein>
    <submittedName>
        <fullName evidence="1">Variant erythrocyte surface antigen-1 family protein</fullName>
    </submittedName>
</protein>